<accession>E6U5V7</accession>
<dbReference type="Proteomes" id="UP000001551">
    <property type="component" value="Chromosome"/>
</dbReference>
<proteinExistence type="predicted"/>
<evidence type="ECO:0000313" key="2">
    <source>
        <dbReference type="Proteomes" id="UP000001551"/>
    </source>
</evidence>
<dbReference type="HOGENOM" id="CLU_1967230_0_0_9"/>
<dbReference type="STRING" id="663278.Ethha_2480"/>
<gene>
    <name evidence="1" type="ordered locus">Ethha_2480</name>
</gene>
<reference evidence="1 2" key="1">
    <citation type="submission" date="2010-12" db="EMBL/GenBank/DDBJ databases">
        <title>Complete sequence of Ethanoligenens harbinense YUAN-3.</title>
        <authorList>
            <person name="Lucas S."/>
            <person name="Copeland A."/>
            <person name="Lapidus A."/>
            <person name="Cheng J.-F."/>
            <person name="Bruce D."/>
            <person name="Goodwin L."/>
            <person name="Pitluck S."/>
            <person name="Chertkov O."/>
            <person name="Misra M."/>
            <person name="Detter J.C."/>
            <person name="Han C."/>
            <person name="Tapia R."/>
            <person name="Land M."/>
            <person name="Hauser L."/>
            <person name="Jeffries C."/>
            <person name="Kyrpides N."/>
            <person name="Ivanova N."/>
            <person name="Mikhailova N."/>
            <person name="Wang A."/>
            <person name="Mouttaki H."/>
            <person name="He Z."/>
            <person name="Zhou J."/>
            <person name="Hemme C.L."/>
            <person name="Woyke T."/>
        </authorList>
    </citation>
    <scope>NUCLEOTIDE SEQUENCE [LARGE SCALE GENOMIC DNA]</scope>
    <source>
        <strain evidence="2">DSM 18485 / JCM 12961 / CGMCC 1.5033 / YUAN-3</strain>
    </source>
</reference>
<dbReference type="EMBL" id="CP002400">
    <property type="protein sequence ID" value="ADU27974.1"/>
    <property type="molecule type" value="Genomic_DNA"/>
</dbReference>
<sequence>MPEKVLRKHLLLTEKACNSLDELAKAAGMPKGQYISCLILEEAARQKDELSASGEAHRAYLAAHAADRKMAILLDSWNSYLHQFESGATDENFRPAADDPQIWVKKADDLEEYRRKVAYDKKRRKSP</sequence>
<dbReference type="RefSeq" id="WP_013486317.1">
    <property type="nucleotide sequence ID" value="NC_014828.1"/>
</dbReference>
<name>E6U5V7_ETHHY</name>
<evidence type="ECO:0000313" key="1">
    <source>
        <dbReference type="EMBL" id="ADU27974.1"/>
    </source>
</evidence>
<protein>
    <submittedName>
        <fullName evidence="1">Uncharacterized protein</fullName>
    </submittedName>
</protein>
<keyword evidence="2" id="KW-1185">Reference proteome</keyword>
<dbReference type="AlphaFoldDB" id="E6U5V7"/>
<organism evidence="1 2">
    <name type="scientific">Ethanoligenens harbinense (strain DSM 18485 / JCM 12961 / CGMCC 1.5033 / YUAN-3)</name>
    <dbReference type="NCBI Taxonomy" id="663278"/>
    <lineage>
        <taxon>Bacteria</taxon>
        <taxon>Bacillati</taxon>
        <taxon>Bacillota</taxon>
        <taxon>Clostridia</taxon>
        <taxon>Eubacteriales</taxon>
        <taxon>Oscillospiraceae</taxon>
        <taxon>Ethanoligenens</taxon>
    </lineage>
</organism>
<dbReference type="KEGG" id="eha:Ethha_2480"/>